<name>A0A565C9D6_9BRAS</name>
<sequence>MMLPERYPVGLERSRGEFEASLVYDHVDAEVGSDKALQESGGFGGWSGTGGGGSGGIGGIVGSIDCDHSGVAEKRQTREWGGFRSDSSSMASRGKTVPPSCRLYEPWTRSKWPSDESCRYQQFRQREAGEFRYS</sequence>
<feature type="region of interest" description="Disordered" evidence="1">
    <location>
        <begin position="72"/>
        <end position="98"/>
    </location>
</feature>
<accession>A0A565C9D6</accession>
<protein>
    <submittedName>
        <fullName evidence="2">Uncharacterized protein</fullName>
    </submittedName>
</protein>
<dbReference type="AlphaFoldDB" id="A0A565C9D6"/>
<organism evidence="2 3">
    <name type="scientific">Arabis nemorensis</name>
    <dbReference type="NCBI Taxonomy" id="586526"/>
    <lineage>
        <taxon>Eukaryota</taxon>
        <taxon>Viridiplantae</taxon>
        <taxon>Streptophyta</taxon>
        <taxon>Embryophyta</taxon>
        <taxon>Tracheophyta</taxon>
        <taxon>Spermatophyta</taxon>
        <taxon>Magnoliopsida</taxon>
        <taxon>eudicotyledons</taxon>
        <taxon>Gunneridae</taxon>
        <taxon>Pentapetalae</taxon>
        <taxon>rosids</taxon>
        <taxon>malvids</taxon>
        <taxon>Brassicales</taxon>
        <taxon>Brassicaceae</taxon>
        <taxon>Arabideae</taxon>
        <taxon>Arabis</taxon>
    </lineage>
</organism>
<gene>
    <name evidence="2" type="ORF">ANE_LOCUS20707</name>
</gene>
<evidence type="ECO:0000313" key="3">
    <source>
        <dbReference type="Proteomes" id="UP000489600"/>
    </source>
</evidence>
<reference evidence="2" key="1">
    <citation type="submission" date="2019-07" db="EMBL/GenBank/DDBJ databases">
        <authorList>
            <person name="Dittberner H."/>
        </authorList>
    </citation>
    <scope>NUCLEOTIDE SEQUENCE [LARGE SCALE GENOMIC DNA]</scope>
</reference>
<comment type="caution">
    <text evidence="2">The sequence shown here is derived from an EMBL/GenBank/DDBJ whole genome shotgun (WGS) entry which is preliminary data.</text>
</comment>
<keyword evidence="3" id="KW-1185">Reference proteome</keyword>
<evidence type="ECO:0000256" key="1">
    <source>
        <dbReference type="SAM" id="MobiDB-lite"/>
    </source>
</evidence>
<proteinExistence type="predicted"/>
<dbReference type="EMBL" id="CABITT030000007">
    <property type="protein sequence ID" value="VVB10263.1"/>
    <property type="molecule type" value="Genomic_DNA"/>
</dbReference>
<dbReference type="Proteomes" id="UP000489600">
    <property type="component" value="Unassembled WGS sequence"/>
</dbReference>
<evidence type="ECO:0000313" key="2">
    <source>
        <dbReference type="EMBL" id="VVB10263.1"/>
    </source>
</evidence>